<evidence type="ECO:0000313" key="10">
    <source>
        <dbReference type="EMBL" id="PJA89780.1"/>
    </source>
</evidence>
<organism evidence="10 11">
    <name type="scientific">Candidatus Magasanikbacteria bacterium CG_4_9_14_3_um_filter_32_9</name>
    <dbReference type="NCBI Taxonomy" id="1974644"/>
    <lineage>
        <taxon>Bacteria</taxon>
        <taxon>Candidatus Magasanikiibacteriota</taxon>
    </lineage>
</organism>
<keyword evidence="3 7" id="KW-0547">Nucleotide-binding</keyword>
<comment type="cofactor">
    <cofactor evidence="7 8">
        <name>Mg(2+)</name>
        <dbReference type="ChEBI" id="CHEBI:18420"/>
    </cofactor>
    <text evidence="7 8">Binds 3 Mg(2+) ions per subunit.</text>
</comment>
<dbReference type="InterPro" id="IPR012340">
    <property type="entry name" value="NA-bd_OB-fold"/>
</dbReference>
<dbReference type="PRINTS" id="PR00982">
    <property type="entry name" value="TRNASYNTHLYS"/>
</dbReference>
<dbReference type="GO" id="GO:0006430">
    <property type="term" value="P:lysyl-tRNA aminoacylation"/>
    <property type="evidence" value="ECO:0007669"/>
    <property type="project" value="UniProtKB-UniRule"/>
</dbReference>
<dbReference type="GO" id="GO:0005829">
    <property type="term" value="C:cytosol"/>
    <property type="evidence" value="ECO:0007669"/>
    <property type="project" value="TreeGrafter"/>
</dbReference>
<dbReference type="SUPFAM" id="SSF50249">
    <property type="entry name" value="Nucleic acid-binding proteins"/>
    <property type="match status" value="1"/>
</dbReference>
<dbReference type="InterPro" id="IPR045864">
    <property type="entry name" value="aa-tRNA-synth_II/BPL/LPL"/>
</dbReference>
<dbReference type="PROSITE" id="PS50862">
    <property type="entry name" value="AA_TRNA_LIGASE_II"/>
    <property type="match status" value="1"/>
</dbReference>
<evidence type="ECO:0000313" key="11">
    <source>
        <dbReference type="Proteomes" id="UP000230843"/>
    </source>
</evidence>
<protein>
    <recommendedName>
        <fullName evidence="7">Lysine--tRNA ligase</fullName>
        <ecNumber evidence="7">6.1.1.6</ecNumber>
    </recommendedName>
    <alternativeName>
        <fullName evidence="7">Lysyl-tRNA synthetase</fullName>
        <shortName evidence="7">LysRS</shortName>
    </alternativeName>
</protein>
<dbReference type="EMBL" id="PFVJ01000051">
    <property type="protein sequence ID" value="PJA89780.1"/>
    <property type="molecule type" value="Genomic_DNA"/>
</dbReference>
<dbReference type="Gene3D" id="2.40.50.140">
    <property type="entry name" value="Nucleic acid-binding proteins"/>
    <property type="match status" value="1"/>
</dbReference>
<evidence type="ECO:0000256" key="6">
    <source>
        <dbReference type="ARBA" id="ARBA00048573"/>
    </source>
</evidence>
<dbReference type="HAMAP" id="MF_00252">
    <property type="entry name" value="Lys_tRNA_synth_class2"/>
    <property type="match status" value="1"/>
</dbReference>
<dbReference type="GO" id="GO:0000049">
    <property type="term" value="F:tRNA binding"/>
    <property type="evidence" value="ECO:0007669"/>
    <property type="project" value="TreeGrafter"/>
</dbReference>
<reference evidence="11" key="1">
    <citation type="submission" date="2017-09" db="EMBL/GenBank/DDBJ databases">
        <title>Depth-based differentiation of microbial function through sediment-hosted aquifers and enrichment of novel symbionts in the deep terrestrial subsurface.</title>
        <authorList>
            <person name="Probst A.J."/>
            <person name="Ladd B."/>
            <person name="Jarett J.K."/>
            <person name="Geller-Mcgrath D.E."/>
            <person name="Sieber C.M.K."/>
            <person name="Emerson J.B."/>
            <person name="Anantharaman K."/>
            <person name="Thomas B.C."/>
            <person name="Malmstrom R."/>
            <person name="Stieglmeier M."/>
            <person name="Klingl A."/>
            <person name="Woyke T."/>
            <person name="Ryan C.M."/>
            <person name="Banfield J.F."/>
        </authorList>
    </citation>
    <scope>NUCLEOTIDE SEQUENCE [LARGE SCALE GENOMIC DNA]</scope>
</reference>
<accession>A0A2M7Z6M5</accession>
<comment type="subcellular location">
    <subcellularLocation>
        <location evidence="7">Cytoplasm</location>
    </subcellularLocation>
</comment>
<evidence type="ECO:0000256" key="4">
    <source>
        <dbReference type="ARBA" id="ARBA00022840"/>
    </source>
</evidence>
<comment type="caution">
    <text evidence="10">The sequence shown here is derived from an EMBL/GenBank/DDBJ whole genome shotgun (WGS) entry which is preliminary data.</text>
</comment>
<evidence type="ECO:0000256" key="8">
    <source>
        <dbReference type="RuleBase" id="RU000336"/>
    </source>
</evidence>
<gene>
    <name evidence="7 10" type="primary">lysS</name>
    <name evidence="10" type="ORF">CO137_02450</name>
</gene>
<dbReference type="NCBIfam" id="NF001756">
    <property type="entry name" value="PRK00484.1"/>
    <property type="match status" value="1"/>
</dbReference>
<dbReference type="InterPro" id="IPR018149">
    <property type="entry name" value="Lys-tRNA-synth_II_C"/>
</dbReference>
<name>A0A2M7Z6M5_9BACT</name>
<dbReference type="AlphaFoldDB" id="A0A2M7Z6M5"/>
<evidence type="ECO:0000256" key="3">
    <source>
        <dbReference type="ARBA" id="ARBA00022741"/>
    </source>
</evidence>
<dbReference type="InterPro" id="IPR004365">
    <property type="entry name" value="NA-bd_OB_tRNA"/>
</dbReference>
<comment type="subunit">
    <text evidence="7">Homodimer.</text>
</comment>
<evidence type="ECO:0000256" key="5">
    <source>
        <dbReference type="ARBA" id="ARBA00023146"/>
    </source>
</evidence>
<sequence>MSTNEVNINDERSVRLKKLQDLQELNINSYPSKTSRTNALVEALNAKEGNKFVCVGRIMMKREIGKLTFIQIEDESARMQVVFKQDNLEKENYKLFVKKADVGDIIEVSGNFFVTKTGEKSILANNWKMLSKSLLPLPDKFHGLQDEETKFRKRYLDLIMNSDSKELFRRKSKFWSAIREFLVNEGFLEVETPVLETTTGGAEASPFVTHHDALDMDVYLRISMGELWQKRLMVGGFEKTFEIGRQFRNEGMSREHLQDYTQMEYYWAYKNYEDNMEMVEKMIKFVAEKTWGTLKFNLKDFGEIDLGQKWERLDYVSAIKEKLDIDVLTSSEDDLKKRLNEMGSKYENNAQKGRLIDLIWKQIRKQYKGPLFLVNHPVEVSALAKRKEDNLELTERFQIIVAGSELGNGYSELNDPIDQKERFQKQLKMREGGDEEAHMYDADFIEALEHAMPPTTGFGISERFFAFFEDKPVRDCVLFPLMKPEQE</sequence>
<dbReference type="PANTHER" id="PTHR42918">
    <property type="entry name" value="LYSYL-TRNA SYNTHETASE"/>
    <property type="match status" value="1"/>
</dbReference>
<dbReference type="PANTHER" id="PTHR42918:SF15">
    <property type="entry name" value="LYSINE--TRNA LIGASE, CHLOROPLASTIC_MITOCHONDRIAL"/>
    <property type="match status" value="1"/>
</dbReference>
<keyword evidence="2 7" id="KW-0479">Metal-binding</keyword>
<dbReference type="CDD" id="cd04322">
    <property type="entry name" value="LysRS_N"/>
    <property type="match status" value="1"/>
</dbReference>
<dbReference type="NCBIfam" id="TIGR00499">
    <property type="entry name" value="lysS_bact"/>
    <property type="match status" value="1"/>
</dbReference>
<dbReference type="GO" id="GO:0005524">
    <property type="term" value="F:ATP binding"/>
    <property type="evidence" value="ECO:0007669"/>
    <property type="project" value="UniProtKB-UniRule"/>
</dbReference>
<dbReference type="InterPro" id="IPR044136">
    <property type="entry name" value="Lys-tRNA-ligase_II_N"/>
</dbReference>
<dbReference type="GO" id="GO:0004824">
    <property type="term" value="F:lysine-tRNA ligase activity"/>
    <property type="evidence" value="ECO:0007669"/>
    <property type="project" value="UniProtKB-UniRule"/>
</dbReference>
<dbReference type="InterPro" id="IPR002313">
    <property type="entry name" value="Lys-tRNA-ligase_II"/>
</dbReference>
<dbReference type="Proteomes" id="UP000230843">
    <property type="component" value="Unassembled WGS sequence"/>
</dbReference>
<keyword evidence="7" id="KW-0648">Protein biosynthesis</keyword>
<keyword evidence="4 7" id="KW-0067">ATP-binding</keyword>
<feature type="domain" description="Aminoacyl-transfer RNA synthetases class-II family profile" evidence="9">
    <location>
        <begin position="168"/>
        <end position="484"/>
    </location>
</feature>
<dbReference type="InterPro" id="IPR004364">
    <property type="entry name" value="Aa-tRNA-synt_II"/>
</dbReference>
<dbReference type="EC" id="6.1.1.6" evidence="7"/>
<keyword evidence="7" id="KW-0963">Cytoplasm</keyword>
<dbReference type="SUPFAM" id="SSF55681">
    <property type="entry name" value="Class II aaRS and biotin synthetases"/>
    <property type="match status" value="1"/>
</dbReference>
<dbReference type="Pfam" id="PF00152">
    <property type="entry name" value="tRNA-synt_2"/>
    <property type="match status" value="1"/>
</dbReference>
<proteinExistence type="inferred from homology"/>
<comment type="caution">
    <text evidence="7">Lacks conserved residue(s) required for the propagation of feature annotation.</text>
</comment>
<dbReference type="GO" id="GO:0000287">
    <property type="term" value="F:magnesium ion binding"/>
    <property type="evidence" value="ECO:0007669"/>
    <property type="project" value="UniProtKB-UniRule"/>
</dbReference>
<evidence type="ECO:0000259" key="9">
    <source>
        <dbReference type="PROSITE" id="PS50862"/>
    </source>
</evidence>
<evidence type="ECO:0000256" key="1">
    <source>
        <dbReference type="ARBA" id="ARBA00022598"/>
    </source>
</evidence>
<keyword evidence="7 8" id="KW-0460">Magnesium</keyword>
<dbReference type="Pfam" id="PF01336">
    <property type="entry name" value="tRNA_anti-codon"/>
    <property type="match status" value="1"/>
</dbReference>
<dbReference type="Gene3D" id="3.30.930.10">
    <property type="entry name" value="Bira Bifunctional Protein, Domain 2"/>
    <property type="match status" value="1"/>
</dbReference>
<dbReference type="InterPro" id="IPR006195">
    <property type="entry name" value="aa-tRNA-synth_II"/>
</dbReference>
<keyword evidence="1 7" id="KW-0436">Ligase</keyword>
<comment type="catalytic activity">
    <reaction evidence="6 7 8">
        <text>tRNA(Lys) + L-lysine + ATP = L-lysyl-tRNA(Lys) + AMP + diphosphate</text>
        <dbReference type="Rhea" id="RHEA:20792"/>
        <dbReference type="Rhea" id="RHEA-COMP:9696"/>
        <dbReference type="Rhea" id="RHEA-COMP:9697"/>
        <dbReference type="ChEBI" id="CHEBI:30616"/>
        <dbReference type="ChEBI" id="CHEBI:32551"/>
        <dbReference type="ChEBI" id="CHEBI:33019"/>
        <dbReference type="ChEBI" id="CHEBI:78442"/>
        <dbReference type="ChEBI" id="CHEBI:78529"/>
        <dbReference type="ChEBI" id="CHEBI:456215"/>
        <dbReference type="EC" id="6.1.1.6"/>
    </reaction>
</comment>
<comment type="similarity">
    <text evidence="7">Belongs to the class-II aminoacyl-tRNA synthetase family.</text>
</comment>
<keyword evidence="5 7" id="KW-0030">Aminoacyl-tRNA synthetase</keyword>
<feature type="binding site" evidence="7">
    <location>
        <position position="405"/>
    </location>
    <ligand>
        <name>Mg(2+)</name>
        <dbReference type="ChEBI" id="CHEBI:18420"/>
        <label>1</label>
    </ligand>
</feature>
<evidence type="ECO:0000256" key="2">
    <source>
        <dbReference type="ARBA" id="ARBA00022723"/>
    </source>
</evidence>
<evidence type="ECO:0000256" key="7">
    <source>
        <dbReference type="HAMAP-Rule" id="MF_00252"/>
    </source>
</evidence>
<feature type="binding site" evidence="7">
    <location>
        <position position="405"/>
    </location>
    <ligand>
        <name>Mg(2+)</name>
        <dbReference type="ChEBI" id="CHEBI:18420"/>
        <label>2</label>
    </ligand>
</feature>